<dbReference type="OrthoDB" id="9806939at2"/>
<dbReference type="GO" id="GO:1990281">
    <property type="term" value="C:efflux pump complex"/>
    <property type="evidence" value="ECO:0007669"/>
    <property type="project" value="TreeGrafter"/>
</dbReference>
<feature type="domain" description="CzcB-like barrel-sandwich hybrid" evidence="4">
    <location>
        <begin position="69"/>
        <end position="192"/>
    </location>
</feature>
<feature type="chain" id="PRO_5003467356" evidence="2">
    <location>
        <begin position="28"/>
        <end position="352"/>
    </location>
</feature>
<evidence type="ECO:0000313" key="5">
    <source>
        <dbReference type="EMBL" id="AEP28729.1"/>
    </source>
</evidence>
<comment type="similarity">
    <text evidence="1">Belongs to the membrane fusion protein (MFP) (TC 8.A.1) family.</text>
</comment>
<evidence type="ECO:0000259" key="3">
    <source>
        <dbReference type="Pfam" id="PF25954"/>
    </source>
</evidence>
<evidence type="ECO:0000259" key="4">
    <source>
        <dbReference type="Pfam" id="PF25973"/>
    </source>
</evidence>
<dbReference type="InterPro" id="IPR058792">
    <property type="entry name" value="Beta-barrel_RND_2"/>
</dbReference>
<dbReference type="GO" id="GO:0015562">
    <property type="term" value="F:efflux transmembrane transporter activity"/>
    <property type="evidence" value="ECO:0007669"/>
    <property type="project" value="TreeGrafter"/>
</dbReference>
<organism evidence="5 6">
    <name type="scientific">Glaciecola nitratireducens (strain JCM 12485 / KCTC 12276 / FR1064)</name>
    <dbReference type="NCBI Taxonomy" id="1085623"/>
    <lineage>
        <taxon>Bacteria</taxon>
        <taxon>Pseudomonadati</taxon>
        <taxon>Pseudomonadota</taxon>
        <taxon>Gammaproteobacteria</taxon>
        <taxon>Alteromonadales</taxon>
        <taxon>Alteromonadaceae</taxon>
        <taxon>Brumicola</taxon>
    </lineage>
</organism>
<sequence>MFIHRNQLPITLAFLLVGFVFSNTAQAQSWGGRGESKTQVLVQPLAYQAQQSNLEAVGTAEAVKSVILFSAVSERVTAVNFIPGQQVEKGQVLLTLYNEREAVAHERGKIQLKDATREYNRLLESRKKGAAAQSQVDIASTQLGFAEIAVKEAEVALSERVVKAPFSGIVGFTDVEVGDRITPQTSITTIDDRKSLYINFSAPEVAVAVLGNNPEVTLTPWQNREINIPASIAQIDSRINEQDRTIRVRALLDNTADIYRPGMSFRVKLSVKGQEYVAIPEAALLWGATGAYVWQMVEGKADRVDVQIQQRLRGTILVNGKFNAEAALVVEGVQQLRQGQSLEAINMPEALS</sequence>
<evidence type="ECO:0000313" key="6">
    <source>
        <dbReference type="Proteomes" id="UP000009282"/>
    </source>
</evidence>
<dbReference type="SUPFAM" id="SSF111369">
    <property type="entry name" value="HlyD-like secretion proteins"/>
    <property type="match status" value="1"/>
</dbReference>
<dbReference type="KEGG" id="gni:GNIT_0575"/>
<feature type="signal peptide" evidence="2">
    <location>
        <begin position="1"/>
        <end position="27"/>
    </location>
</feature>
<dbReference type="Gene3D" id="1.10.287.470">
    <property type="entry name" value="Helix hairpin bin"/>
    <property type="match status" value="1"/>
</dbReference>
<dbReference type="NCBIfam" id="TIGR01730">
    <property type="entry name" value="RND_mfp"/>
    <property type="match status" value="1"/>
</dbReference>
<dbReference type="EMBL" id="CP003060">
    <property type="protein sequence ID" value="AEP28729.1"/>
    <property type="molecule type" value="Genomic_DNA"/>
</dbReference>
<keyword evidence="2" id="KW-0732">Signal</keyword>
<dbReference type="InterPro" id="IPR058647">
    <property type="entry name" value="BSH_CzcB-like"/>
</dbReference>
<dbReference type="PANTHER" id="PTHR30469">
    <property type="entry name" value="MULTIDRUG RESISTANCE PROTEIN MDTA"/>
    <property type="match status" value="1"/>
</dbReference>
<evidence type="ECO:0000256" key="2">
    <source>
        <dbReference type="SAM" id="SignalP"/>
    </source>
</evidence>
<dbReference type="Pfam" id="PF25954">
    <property type="entry name" value="Beta-barrel_RND_2"/>
    <property type="match status" value="1"/>
</dbReference>
<dbReference type="AlphaFoldDB" id="G4QEG6"/>
<evidence type="ECO:0000256" key="1">
    <source>
        <dbReference type="ARBA" id="ARBA00009477"/>
    </source>
</evidence>
<dbReference type="Pfam" id="PF25973">
    <property type="entry name" value="BSH_CzcB"/>
    <property type="match status" value="1"/>
</dbReference>
<dbReference type="Gene3D" id="2.40.30.170">
    <property type="match status" value="1"/>
</dbReference>
<dbReference type="Proteomes" id="UP000009282">
    <property type="component" value="Chromosome"/>
</dbReference>
<dbReference type="HOGENOM" id="CLU_018816_1_2_6"/>
<reference evidence="5 6" key="1">
    <citation type="journal article" date="2011" name="J. Bacteriol.">
        <title>Complete genome sequence of seawater bacterium Glaciecola nitratireducens FR1064T.</title>
        <authorList>
            <person name="Bian F."/>
            <person name="Qin Q.L."/>
            <person name="Xie B.B."/>
            <person name="Shu Y.L."/>
            <person name="Zhang X.Y."/>
            <person name="Yu Y."/>
            <person name="Chen B."/>
            <person name="Chen X.L."/>
            <person name="Zhou B.C."/>
            <person name="Zhang Y.Z."/>
        </authorList>
    </citation>
    <scope>NUCLEOTIDE SEQUENCE [LARGE SCALE GENOMIC DNA]</scope>
    <source>
        <strain evidence="6">JCM 12485 / KCTC 12276 / FR1064</strain>
    </source>
</reference>
<keyword evidence="6" id="KW-1185">Reference proteome</keyword>
<protein>
    <submittedName>
        <fullName evidence="5">RND family efflux system membrane fusion protein</fullName>
    </submittedName>
</protein>
<feature type="domain" description="CusB-like beta-barrel" evidence="3">
    <location>
        <begin position="198"/>
        <end position="270"/>
    </location>
</feature>
<name>G4QEG6_GLANF</name>
<proteinExistence type="inferred from homology"/>
<dbReference type="eggNOG" id="COG0845">
    <property type="taxonomic scope" value="Bacteria"/>
</dbReference>
<gene>
    <name evidence="5" type="ordered locus">GNIT_0575</name>
</gene>
<dbReference type="Gene3D" id="2.40.420.20">
    <property type="match status" value="1"/>
</dbReference>
<accession>G4QEG6</accession>
<dbReference type="PANTHER" id="PTHR30469:SF36">
    <property type="entry name" value="BLL3903 PROTEIN"/>
    <property type="match status" value="1"/>
</dbReference>
<dbReference type="Gene3D" id="2.40.50.100">
    <property type="match status" value="1"/>
</dbReference>
<dbReference type="InterPro" id="IPR006143">
    <property type="entry name" value="RND_pump_MFP"/>
</dbReference>
<dbReference type="STRING" id="1085623.GNIT_0575"/>